<name>A0A1F5V1C2_FRAXR</name>
<reference evidence="2 3" key="1">
    <citation type="journal article" date="2016" name="Nat. Commun.">
        <title>Thousands of microbial genomes shed light on interconnected biogeochemical processes in an aquifer system.</title>
        <authorList>
            <person name="Anantharaman K."/>
            <person name="Brown C.T."/>
            <person name="Hug L.A."/>
            <person name="Sharon I."/>
            <person name="Castelle C.J."/>
            <person name="Probst A.J."/>
            <person name="Thomas B.C."/>
            <person name="Singh A."/>
            <person name="Wilkins M.J."/>
            <person name="Karaoz U."/>
            <person name="Brodie E.L."/>
            <person name="Williams K.H."/>
            <person name="Hubbard S.S."/>
            <person name="Banfield J.F."/>
        </authorList>
    </citation>
    <scope>NUCLEOTIDE SEQUENCE [LARGE SCALE GENOMIC DNA]</scope>
    <source>
        <strain evidence="3">RBG_16_55_9</strain>
    </source>
</reference>
<evidence type="ECO:0008006" key="4">
    <source>
        <dbReference type="Google" id="ProtNLM"/>
    </source>
</evidence>
<evidence type="ECO:0000256" key="1">
    <source>
        <dbReference type="SAM" id="SignalP"/>
    </source>
</evidence>
<accession>A0A1F5V1C2</accession>
<protein>
    <recommendedName>
        <fullName evidence="4">HMA domain-containing protein</fullName>
    </recommendedName>
</protein>
<dbReference type="AlphaFoldDB" id="A0A1F5V1C2"/>
<keyword evidence="1" id="KW-0732">Signal</keyword>
<dbReference type="EMBL" id="MFGX01000016">
    <property type="protein sequence ID" value="OGF57222.1"/>
    <property type="molecule type" value="Genomic_DNA"/>
</dbReference>
<organism evidence="2 3">
    <name type="scientific">Fraserbacteria sp. (strain RBG_16_55_9)</name>
    <dbReference type="NCBI Taxonomy" id="1817864"/>
    <lineage>
        <taxon>Bacteria</taxon>
        <taxon>Candidatus Fraseribacteriota</taxon>
    </lineage>
</organism>
<evidence type="ECO:0000313" key="2">
    <source>
        <dbReference type="EMBL" id="OGF57222.1"/>
    </source>
</evidence>
<feature type="signal peptide" evidence="1">
    <location>
        <begin position="1"/>
        <end position="20"/>
    </location>
</feature>
<comment type="caution">
    <text evidence="2">The sequence shown here is derived from an EMBL/GenBank/DDBJ whole genome shotgun (WGS) entry which is preliminary data.</text>
</comment>
<evidence type="ECO:0000313" key="3">
    <source>
        <dbReference type="Proteomes" id="UP000179157"/>
    </source>
</evidence>
<dbReference type="Proteomes" id="UP000179157">
    <property type="component" value="Unassembled WGS sequence"/>
</dbReference>
<sequence length="95" mass="9734">MGGIKPYRLLFVLGCLAVLASLGASQESGTVIQVNCTQDFGCLHLLGQAIEAAPEGATIQLGSGVFFAFNSEADLCAISERVSVAAGIPETMSSL</sequence>
<feature type="chain" id="PRO_5009521931" description="HMA domain-containing protein" evidence="1">
    <location>
        <begin position="21"/>
        <end position="95"/>
    </location>
</feature>
<gene>
    <name evidence="2" type="ORF">A2Z21_02155</name>
</gene>
<proteinExistence type="predicted"/>